<name>A0A8J3T3M4_9ACTN</name>
<dbReference type="InterPro" id="IPR003018">
    <property type="entry name" value="GAF"/>
</dbReference>
<evidence type="ECO:0000259" key="1">
    <source>
        <dbReference type="SMART" id="SM00065"/>
    </source>
</evidence>
<sequence length="261" mass="28290">MAAIPWPGDEIERLAELHALGALEVVPHADFSAIAELAAHLCQAPIALVNLIDAERQHFKGHFGTAEVGMDRQVAFCPYVICGREVLEIRDALEDERFRENAVVAGEPYVRFYAGAPVLSAAGHGLGTVCVMDHKPRRLSSVQRRALATLATAAAALLQARHHAEALQRLRTVTMREVGLLQRLTGDLRAPLAALHACLKVSDDDGGLDAAAEHCMAQALLRHRTPLIELVEELLLLAGMNSHLAAVMREGRPARASSRPR</sequence>
<dbReference type="InterPro" id="IPR029016">
    <property type="entry name" value="GAF-like_dom_sf"/>
</dbReference>
<dbReference type="PANTHER" id="PTHR43102">
    <property type="entry name" value="SLR1143 PROTEIN"/>
    <property type="match status" value="1"/>
</dbReference>
<dbReference type="RefSeq" id="WP_203879935.1">
    <property type="nucleotide sequence ID" value="NZ_BOOK01000077.1"/>
</dbReference>
<keyword evidence="3" id="KW-1185">Reference proteome</keyword>
<dbReference type="SMART" id="SM00065">
    <property type="entry name" value="GAF"/>
    <property type="match status" value="1"/>
</dbReference>
<dbReference type="AlphaFoldDB" id="A0A8J3T3M4"/>
<organism evidence="2 3">
    <name type="scientific">Planobispora takensis</name>
    <dbReference type="NCBI Taxonomy" id="1367882"/>
    <lineage>
        <taxon>Bacteria</taxon>
        <taxon>Bacillati</taxon>
        <taxon>Actinomycetota</taxon>
        <taxon>Actinomycetes</taxon>
        <taxon>Streptosporangiales</taxon>
        <taxon>Streptosporangiaceae</taxon>
        <taxon>Planobispora</taxon>
    </lineage>
</organism>
<comment type="caution">
    <text evidence="2">The sequence shown here is derived from an EMBL/GenBank/DDBJ whole genome shotgun (WGS) entry which is preliminary data.</text>
</comment>
<dbReference type="Pfam" id="PF01590">
    <property type="entry name" value="GAF"/>
    <property type="match status" value="1"/>
</dbReference>
<dbReference type="SUPFAM" id="SSF55781">
    <property type="entry name" value="GAF domain-like"/>
    <property type="match status" value="1"/>
</dbReference>
<dbReference type="Gene3D" id="3.30.450.40">
    <property type="match status" value="1"/>
</dbReference>
<dbReference type="Proteomes" id="UP000634476">
    <property type="component" value="Unassembled WGS sequence"/>
</dbReference>
<protein>
    <recommendedName>
        <fullName evidence="1">GAF domain-containing protein</fullName>
    </recommendedName>
</protein>
<evidence type="ECO:0000313" key="3">
    <source>
        <dbReference type="Proteomes" id="UP000634476"/>
    </source>
</evidence>
<feature type="domain" description="GAF" evidence="1">
    <location>
        <begin position="26"/>
        <end position="168"/>
    </location>
</feature>
<evidence type="ECO:0000313" key="2">
    <source>
        <dbReference type="EMBL" id="GII05729.1"/>
    </source>
</evidence>
<dbReference type="PANTHER" id="PTHR43102:SF2">
    <property type="entry name" value="GAF DOMAIN-CONTAINING PROTEIN"/>
    <property type="match status" value="1"/>
</dbReference>
<gene>
    <name evidence="2" type="ORF">Pta02_77370</name>
</gene>
<accession>A0A8J3T3M4</accession>
<reference evidence="2" key="1">
    <citation type="submission" date="2021-01" db="EMBL/GenBank/DDBJ databases">
        <title>Whole genome shotgun sequence of Planobispora takensis NBRC 109077.</title>
        <authorList>
            <person name="Komaki H."/>
            <person name="Tamura T."/>
        </authorList>
    </citation>
    <scope>NUCLEOTIDE SEQUENCE</scope>
    <source>
        <strain evidence="2">NBRC 109077</strain>
    </source>
</reference>
<proteinExistence type="predicted"/>
<dbReference type="EMBL" id="BOOK01000077">
    <property type="protein sequence ID" value="GII05729.1"/>
    <property type="molecule type" value="Genomic_DNA"/>
</dbReference>